<feature type="region of interest" description="Disordered" evidence="1">
    <location>
        <begin position="1"/>
        <end position="28"/>
    </location>
</feature>
<accession>A0A9N9KK73</accession>
<evidence type="ECO:0000259" key="2">
    <source>
        <dbReference type="Pfam" id="PF01636"/>
    </source>
</evidence>
<dbReference type="InterPro" id="IPR011009">
    <property type="entry name" value="Kinase-like_dom_sf"/>
</dbReference>
<name>A0A9N9KK73_9HELO</name>
<comment type="caution">
    <text evidence="3">The sequence shown here is derived from an EMBL/GenBank/DDBJ whole genome shotgun (WGS) entry which is preliminary data.</text>
</comment>
<dbReference type="Proteomes" id="UP000696280">
    <property type="component" value="Unassembled WGS sequence"/>
</dbReference>
<evidence type="ECO:0000256" key="1">
    <source>
        <dbReference type="SAM" id="MobiDB-lite"/>
    </source>
</evidence>
<dbReference type="InterPro" id="IPR051678">
    <property type="entry name" value="AGP_Transferase"/>
</dbReference>
<gene>
    <name evidence="3" type="ORF">HYFRA_00004772</name>
</gene>
<feature type="domain" description="Aminoglycoside phosphotransferase" evidence="2">
    <location>
        <begin position="127"/>
        <end position="285"/>
    </location>
</feature>
<evidence type="ECO:0000313" key="3">
    <source>
        <dbReference type="EMBL" id="CAG8949150.1"/>
    </source>
</evidence>
<sequence>MGSSESKNWRDKKTRKKPSLKVRPVSRKPEIILDGHGQPFIDDGFGQPKKDGNWALKFLSSMTDDSHSFPLDGIELSSVSDKQHAQYFNTAPKLHEYGAVNVVRLSKSLAMKGGTGVKPCESHNMIFAAKSLLLPVPEVHRIFTSDIPGDSPGEIVEGYFIVMDYIPGPIVDECWDTIDQSQRKSVAGQVASMLEKMQTTSLRLPPGPIGRTEDQKFEGFWFTDYGAGPFETLKDLEDWCNHKIDVCIKFKQLPDDSERFVFRDLVLTHQDIAPRNLIVDKDGKVWMKDWGLCRLFLRSTFIPLKVFGNWFSPS</sequence>
<proteinExistence type="predicted"/>
<dbReference type="SUPFAM" id="SSF56112">
    <property type="entry name" value="Protein kinase-like (PK-like)"/>
    <property type="match status" value="1"/>
</dbReference>
<evidence type="ECO:0000313" key="4">
    <source>
        <dbReference type="Proteomes" id="UP000696280"/>
    </source>
</evidence>
<dbReference type="Pfam" id="PF01636">
    <property type="entry name" value="APH"/>
    <property type="match status" value="1"/>
</dbReference>
<dbReference type="OrthoDB" id="4177236at2759"/>
<dbReference type="AlphaFoldDB" id="A0A9N9KK73"/>
<dbReference type="PANTHER" id="PTHR21310">
    <property type="entry name" value="AMINOGLYCOSIDE PHOSPHOTRANSFERASE-RELATED-RELATED"/>
    <property type="match status" value="1"/>
</dbReference>
<feature type="compositionally biased region" description="Basic residues" evidence="1">
    <location>
        <begin position="10"/>
        <end position="26"/>
    </location>
</feature>
<dbReference type="InterPro" id="IPR002575">
    <property type="entry name" value="Aminoglycoside_PTrfase"/>
</dbReference>
<protein>
    <recommendedName>
        <fullName evidence="2">Aminoglycoside phosphotransferase domain-containing protein</fullName>
    </recommendedName>
</protein>
<keyword evidence="4" id="KW-1185">Reference proteome</keyword>
<organism evidence="3 4">
    <name type="scientific">Hymenoscyphus fraxineus</name>
    <dbReference type="NCBI Taxonomy" id="746836"/>
    <lineage>
        <taxon>Eukaryota</taxon>
        <taxon>Fungi</taxon>
        <taxon>Dikarya</taxon>
        <taxon>Ascomycota</taxon>
        <taxon>Pezizomycotina</taxon>
        <taxon>Leotiomycetes</taxon>
        <taxon>Helotiales</taxon>
        <taxon>Helotiaceae</taxon>
        <taxon>Hymenoscyphus</taxon>
    </lineage>
</organism>
<dbReference type="PANTHER" id="PTHR21310:SF39">
    <property type="entry name" value="AMINOGLYCOSIDE PHOSPHOTRANSFERASE DOMAIN-CONTAINING PROTEIN"/>
    <property type="match status" value="1"/>
</dbReference>
<reference evidence="3" key="1">
    <citation type="submission" date="2021-07" db="EMBL/GenBank/DDBJ databases">
        <authorList>
            <person name="Durling M."/>
        </authorList>
    </citation>
    <scope>NUCLEOTIDE SEQUENCE</scope>
</reference>
<dbReference type="EMBL" id="CAJVRL010000002">
    <property type="protein sequence ID" value="CAG8949150.1"/>
    <property type="molecule type" value="Genomic_DNA"/>
</dbReference>